<keyword evidence="3" id="KW-0326">Glycosidase</keyword>
<dbReference type="PANTHER" id="PTHR30620">
    <property type="entry name" value="PERIPLASMIC BETA-GLUCOSIDASE-RELATED"/>
    <property type="match status" value="1"/>
</dbReference>
<dbReference type="GO" id="GO:0009251">
    <property type="term" value="P:glucan catabolic process"/>
    <property type="evidence" value="ECO:0007669"/>
    <property type="project" value="TreeGrafter"/>
</dbReference>
<dbReference type="Gene3D" id="2.60.40.10">
    <property type="entry name" value="Immunoglobulins"/>
    <property type="match status" value="1"/>
</dbReference>
<dbReference type="Pfam" id="PF00933">
    <property type="entry name" value="Glyco_hydro_3"/>
    <property type="match status" value="1"/>
</dbReference>
<reference evidence="5" key="1">
    <citation type="submission" date="2023-03" db="EMBL/GenBank/DDBJ databases">
        <title>Massive genome expansion in bonnet fungi (Mycena s.s.) driven by repeated elements and novel gene families across ecological guilds.</title>
        <authorList>
            <consortium name="Lawrence Berkeley National Laboratory"/>
            <person name="Harder C.B."/>
            <person name="Miyauchi S."/>
            <person name="Viragh M."/>
            <person name="Kuo A."/>
            <person name="Thoen E."/>
            <person name="Andreopoulos B."/>
            <person name="Lu D."/>
            <person name="Skrede I."/>
            <person name="Drula E."/>
            <person name="Henrissat B."/>
            <person name="Morin E."/>
            <person name="Kohler A."/>
            <person name="Barry K."/>
            <person name="LaButti K."/>
            <person name="Morin E."/>
            <person name="Salamov A."/>
            <person name="Lipzen A."/>
            <person name="Mereny Z."/>
            <person name="Hegedus B."/>
            <person name="Baldrian P."/>
            <person name="Stursova M."/>
            <person name="Weitz H."/>
            <person name="Taylor A."/>
            <person name="Grigoriev I.V."/>
            <person name="Nagy L.G."/>
            <person name="Martin F."/>
            <person name="Kauserud H."/>
        </authorList>
    </citation>
    <scope>NUCLEOTIDE SEQUENCE</scope>
    <source>
        <strain evidence="5">9144</strain>
    </source>
</reference>
<sequence length="787" mass="84841">GVKRGLHFSLESRATNIDGSLPTYKNAKASIEQRVADLLPRMTIEEKVSQIIQGDINGWMLNLGDPLDDTLEFNQTGLEEMVRLKGGSIWGGYQMPWDKFVFAVTVGQKYMMENTTLGIPALFQSEGVHGFTNNGTTFPSPIGLSASFNTDLVSQVAQVIGTEAESLGVSQIFAPVLDLSRELRWGRVEENYGEDQFLTGEMGNAYVTGLQTGRRRNASSTAIARVASTCKHFAAFGSPQSGLNIAQVSGGERELRTNFLKPFNRACVNSLAIMTAYSSYDGIPAVSNSHMLTDILRNEWGYKYWVTCDAGSVDLLYTFHDTCDTRECAAKAALENGIQGEMGGGTYTYLTLPGLDQIAAGTVDVKFLDQTVEAMLRTKFSLGLFEDPFPYADFASTLRTPASRSVLHAIETESIVLLENRGNILPIGKNVKSIALIGPQADRVTFGDYVFFNASNNGISPLDGFNQFLANSSSSVKINFAEGCKLWSNDDSGFNAAVQAAQASDVAIVMVGTWSLDQTLLWTPGTNATTGEHVDLSDLGLVGAQLDLVKAVKAAGKPTVVVFVSGKPVAEPWIQANADAVIQQFYPGELGGVALAEVVFGAVNPSGKLPVSFPRHVGTTPIFYNYLKGSRPLDPGAVLDDGTLHFGHQFLQYVLNSPVPLWSFGHGLSYTTFNYTDLKLSPSTISKTQNFNVVVTVHNTGSVDGKEVVQVYMTDLVSSVVTPNQQLVGFKKVDIPAGGSVTVTIPVLSSQLAVWTLQNNWAVESGTFNIKVGTSDQSFAQTNLTVS</sequence>
<dbReference type="InterPro" id="IPR001764">
    <property type="entry name" value="Glyco_hydro_3_N"/>
</dbReference>
<dbReference type="Proteomes" id="UP001219525">
    <property type="component" value="Unassembled WGS sequence"/>
</dbReference>
<dbReference type="Gene3D" id="3.40.50.1700">
    <property type="entry name" value="Glycoside hydrolase family 3 C-terminal domain"/>
    <property type="match status" value="1"/>
</dbReference>
<feature type="non-terminal residue" evidence="5">
    <location>
        <position position="787"/>
    </location>
</feature>
<dbReference type="Pfam" id="PF14310">
    <property type="entry name" value="Fn3-like"/>
    <property type="match status" value="1"/>
</dbReference>
<dbReference type="FunFam" id="3.40.50.1700:FF:000009">
    <property type="entry name" value="Periplasmic beta-glucosidase"/>
    <property type="match status" value="1"/>
</dbReference>
<evidence type="ECO:0000256" key="3">
    <source>
        <dbReference type="ARBA" id="ARBA00023295"/>
    </source>
</evidence>
<keyword evidence="2 5" id="KW-0378">Hydrolase</keyword>
<dbReference type="PANTHER" id="PTHR30620:SF117">
    <property type="entry name" value="BETA-1,4-XYLOSIDASE (EUROFUNG)"/>
    <property type="match status" value="1"/>
</dbReference>
<proteinExistence type="inferred from homology"/>
<dbReference type="InterPro" id="IPR051915">
    <property type="entry name" value="Cellulose_Degrad_GH3"/>
</dbReference>
<dbReference type="InterPro" id="IPR017853">
    <property type="entry name" value="GH"/>
</dbReference>
<dbReference type="InterPro" id="IPR026891">
    <property type="entry name" value="Fn3-like"/>
</dbReference>
<gene>
    <name evidence="5" type="ORF">GGX14DRAFT_671327</name>
</gene>
<evidence type="ECO:0000313" key="5">
    <source>
        <dbReference type="EMBL" id="KAJ7196942.1"/>
    </source>
</evidence>
<accession>A0AAD6UXD1</accession>
<dbReference type="SUPFAM" id="SSF51445">
    <property type="entry name" value="(Trans)glycosidases"/>
    <property type="match status" value="1"/>
</dbReference>
<dbReference type="InterPro" id="IPR036962">
    <property type="entry name" value="Glyco_hydro_3_N_sf"/>
</dbReference>
<dbReference type="InterPro" id="IPR013783">
    <property type="entry name" value="Ig-like_fold"/>
</dbReference>
<organism evidence="5 6">
    <name type="scientific">Mycena pura</name>
    <dbReference type="NCBI Taxonomy" id="153505"/>
    <lineage>
        <taxon>Eukaryota</taxon>
        <taxon>Fungi</taxon>
        <taxon>Dikarya</taxon>
        <taxon>Basidiomycota</taxon>
        <taxon>Agaricomycotina</taxon>
        <taxon>Agaricomycetes</taxon>
        <taxon>Agaricomycetidae</taxon>
        <taxon>Agaricales</taxon>
        <taxon>Marasmiineae</taxon>
        <taxon>Mycenaceae</taxon>
        <taxon>Mycena</taxon>
    </lineage>
</organism>
<evidence type="ECO:0000256" key="2">
    <source>
        <dbReference type="ARBA" id="ARBA00022801"/>
    </source>
</evidence>
<feature type="domain" description="Fibronectin type III-like" evidence="4">
    <location>
        <begin position="707"/>
        <end position="776"/>
    </location>
</feature>
<dbReference type="FunFam" id="2.60.40.10:FF:000495">
    <property type="entry name" value="Periplasmic beta-glucosidase"/>
    <property type="match status" value="1"/>
</dbReference>
<dbReference type="SMART" id="SM01217">
    <property type="entry name" value="Fn3_like"/>
    <property type="match status" value="1"/>
</dbReference>
<dbReference type="PRINTS" id="PR00133">
    <property type="entry name" value="GLHYDRLASE3"/>
</dbReference>
<dbReference type="Pfam" id="PF01915">
    <property type="entry name" value="Glyco_hydro_3_C"/>
    <property type="match status" value="1"/>
</dbReference>
<dbReference type="InterPro" id="IPR036881">
    <property type="entry name" value="Glyco_hydro_3_C_sf"/>
</dbReference>
<dbReference type="InterPro" id="IPR002772">
    <property type="entry name" value="Glyco_hydro_3_C"/>
</dbReference>
<dbReference type="Gene3D" id="3.20.20.300">
    <property type="entry name" value="Glycoside hydrolase, family 3, N-terminal domain"/>
    <property type="match status" value="1"/>
</dbReference>
<dbReference type="EMBL" id="JARJCW010000080">
    <property type="protein sequence ID" value="KAJ7196942.1"/>
    <property type="molecule type" value="Genomic_DNA"/>
</dbReference>
<name>A0AAD6UXD1_9AGAR</name>
<dbReference type="AlphaFoldDB" id="A0AAD6UXD1"/>
<protein>
    <submittedName>
        <fullName evidence="5">Glycoside hydrolase superfamily</fullName>
    </submittedName>
</protein>
<evidence type="ECO:0000256" key="1">
    <source>
        <dbReference type="ARBA" id="ARBA00005336"/>
    </source>
</evidence>
<evidence type="ECO:0000259" key="4">
    <source>
        <dbReference type="SMART" id="SM01217"/>
    </source>
</evidence>
<dbReference type="GO" id="GO:0008422">
    <property type="term" value="F:beta-glucosidase activity"/>
    <property type="evidence" value="ECO:0007669"/>
    <property type="project" value="TreeGrafter"/>
</dbReference>
<dbReference type="SUPFAM" id="SSF52279">
    <property type="entry name" value="Beta-D-glucan exohydrolase, C-terminal domain"/>
    <property type="match status" value="1"/>
</dbReference>
<comment type="similarity">
    <text evidence="1">Belongs to the glycosyl hydrolase 3 family.</text>
</comment>
<evidence type="ECO:0000313" key="6">
    <source>
        <dbReference type="Proteomes" id="UP001219525"/>
    </source>
</evidence>
<comment type="caution">
    <text evidence="5">The sequence shown here is derived from an EMBL/GenBank/DDBJ whole genome shotgun (WGS) entry which is preliminary data.</text>
</comment>
<keyword evidence="6" id="KW-1185">Reference proteome</keyword>